<sequence>METKLNNLYKEIAETVNEMIPEQWEKFWFYAQVSETGGGTYFYYNTPDEPQNYKYSIEVPFIFTIDEDDFTEKKRKLFDLSEKLRDVFKENDQELWYSFTLSLERTGKLNISFDYTDWFSTDYSFSDQQIIWKHKYLGEEPSDTSLKGIIEKYKADYPENPI</sequence>
<dbReference type="Proteomes" id="UP000501914">
    <property type="component" value="Chromosome"/>
</dbReference>
<dbReference type="EMBL" id="CP048852">
    <property type="protein sequence ID" value="QIW79945.1"/>
    <property type="molecule type" value="Genomic_DNA"/>
</dbReference>
<organism evidence="1 2">
    <name type="scientific">Bacillus tequilensis</name>
    <dbReference type="NCBI Taxonomy" id="227866"/>
    <lineage>
        <taxon>Bacteria</taxon>
        <taxon>Bacillati</taxon>
        <taxon>Bacillota</taxon>
        <taxon>Bacilli</taxon>
        <taxon>Bacillales</taxon>
        <taxon>Bacillaceae</taxon>
        <taxon>Bacillus</taxon>
    </lineage>
</organism>
<dbReference type="Gene3D" id="3.30.500.20">
    <property type="entry name" value="BH3703-like domains"/>
    <property type="match status" value="1"/>
</dbReference>
<keyword evidence="2" id="KW-1185">Reference proteome</keyword>
<dbReference type="InterPro" id="IPR036170">
    <property type="entry name" value="YezG-like_sf"/>
</dbReference>
<gene>
    <name evidence="1" type="ORF">G4P54_09050</name>
</gene>
<evidence type="ECO:0000313" key="1">
    <source>
        <dbReference type="EMBL" id="QIW79945.1"/>
    </source>
</evidence>
<dbReference type="InterPro" id="IPR006728">
    <property type="entry name" value="YezG-like"/>
</dbReference>
<evidence type="ECO:0000313" key="2">
    <source>
        <dbReference type="Proteomes" id="UP000501914"/>
    </source>
</evidence>
<name>A0A6H0WMM9_9BACI</name>
<dbReference type="Pfam" id="PF04634">
    <property type="entry name" value="YezG-like"/>
    <property type="match status" value="1"/>
</dbReference>
<dbReference type="AlphaFoldDB" id="A0A6H0WMM9"/>
<protein>
    <submittedName>
        <fullName evidence="1">Antitoxin YezG family protein</fullName>
    </submittedName>
</protein>
<accession>A0A6H0WMM9</accession>
<dbReference type="RefSeq" id="WP_167872414.1">
    <property type="nucleotide sequence ID" value="NZ_CP048852.1"/>
</dbReference>
<proteinExistence type="predicted"/>
<dbReference type="KEGG" id="bteq:G4P54_09050"/>
<dbReference type="NCBIfam" id="TIGR01741">
    <property type="entry name" value="staph_tand_hypo"/>
    <property type="match status" value="1"/>
</dbReference>
<reference evidence="1 2" key="1">
    <citation type="submission" date="2020-02" db="EMBL/GenBank/DDBJ databases">
        <title>Genome sequencing, annotation and comparative genomic analysis of Bacillus tequilensis EA-CB0015, an effective biological control agent against Pseudocercospora fijiensis in banana plants.</title>
        <authorList>
            <person name="Cuellar-Gaviria T.Z."/>
            <person name="Ju K.-S."/>
            <person name="Villegas-Escobar V."/>
        </authorList>
    </citation>
    <scope>NUCLEOTIDE SEQUENCE [LARGE SCALE GENOMIC DNA]</scope>
    <source>
        <strain evidence="1 2">EA-CB0015</strain>
    </source>
</reference>
<dbReference type="SUPFAM" id="SSF160424">
    <property type="entry name" value="BH3703-like"/>
    <property type="match status" value="1"/>
</dbReference>